<evidence type="ECO:0000259" key="4">
    <source>
        <dbReference type="Pfam" id="PF00460"/>
    </source>
</evidence>
<dbReference type="PROSITE" id="PS00588">
    <property type="entry name" value="FLAGELLA_BB_ROD"/>
    <property type="match status" value="1"/>
</dbReference>
<dbReference type="Pfam" id="PF06429">
    <property type="entry name" value="Flg_bbr_C"/>
    <property type="match status" value="1"/>
</dbReference>
<evidence type="ECO:0000256" key="2">
    <source>
        <dbReference type="ARBA" id="ARBA00017941"/>
    </source>
</evidence>
<sequence>MSVFKVFDIAGSGMSAQMLRLNTVASNLANANTIAGNENDVYRARHPVFETVMQDSLRSSLSNGVDDVARVRVREILLEDAAAIPLYRPNHPLANDEGFVFSPKIDGIAEMADMISASRSYQNNVEVLATVKEMMLRTLQMGQG</sequence>
<evidence type="ECO:0000256" key="1">
    <source>
        <dbReference type="ARBA" id="ARBA00009677"/>
    </source>
</evidence>
<evidence type="ECO:0000256" key="3">
    <source>
        <dbReference type="ARBA" id="ARBA00025933"/>
    </source>
</evidence>
<proteinExistence type="inferred from homology"/>
<dbReference type="InterPro" id="IPR006299">
    <property type="entry name" value="FlgC"/>
</dbReference>
<dbReference type="PANTHER" id="PTHR30435">
    <property type="entry name" value="FLAGELLAR PROTEIN"/>
    <property type="match status" value="1"/>
</dbReference>
<protein>
    <recommendedName>
        <fullName evidence="2">Flagellar basal-body rod protein FlgC</fullName>
    </recommendedName>
</protein>
<dbReference type="GO" id="GO:0071978">
    <property type="term" value="P:bacterial-type flagellum-dependent swarming motility"/>
    <property type="evidence" value="ECO:0007669"/>
    <property type="project" value="TreeGrafter"/>
</dbReference>
<accession>A0A3B0XPB9</accession>
<feature type="domain" description="Flagellar basal-body/hook protein C-terminal" evidence="5">
    <location>
        <begin position="98"/>
        <end position="141"/>
    </location>
</feature>
<feature type="domain" description="Flagellar basal body rod protein N-terminal" evidence="4">
    <location>
        <begin position="8"/>
        <end position="33"/>
    </location>
</feature>
<dbReference type="NCBIfam" id="TIGR01395">
    <property type="entry name" value="FlgC"/>
    <property type="match status" value="1"/>
</dbReference>
<dbReference type="InterPro" id="IPR019776">
    <property type="entry name" value="Flagellar_basal_body_rod_CS"/>
</dbReference>
<name>A0A3B0XPB9_9ZZZZ</name>
<evidence type="ECO:0000313" key="6">
    <source>
        <dbReference type="EMBL" id="VAW65067.1"/>
    </source>
</evidence>
<dbReference type="GO" id="GO:0030694">
    <property type="term" value="C:bacterial-type flagellum basal body, rod"/>
    <property type="evidence" value="ECO:0007669"/>
    <property type="project" value="InterPro"/>
</dbReference>
<dbReference type="EMBL" id="UOFJ01000164">
    <property type="protein sequence ID" value="VAW65067.1"/>
    <property type="molecule type" value="Genomic_DNA"/>
</dbReference>
<dbReference type="PANTHER" id="PTHR30435:SF29">
    <property type="entry name" value="FLAGELLAR BASAL-BODY ROD PROTEIN FLGC"/>
    <property type="match status" value="1"/>
</dbReference>
<organism evidence="6">
    <name type="scientific">hydrothermal vent metagenome</name>
    <dbReference type="NCBI Taxonomy" id="652676"/>
    <lineage>
        <taxon>unclassified sequences</taxon>
        <taxon>metagenomes</taxon>
        <taxon>ecological metagenomes</taxon>
    </lineage>
</organism>
<dbReference type="Pfam" id="PF00460">
    <property type="entry name" value="Flg_bb_rod"/>
    <property type="match status" value="1"/>
</dbReference>
<evidence type="ECO:0000259" key="5">
    <source>
        <dbReference type="Pfam" id="PF06429"/>
    </source>
</evidence>
<dbReference type="AlphaFoldDB" id="A0A3B0XPB9"/>
<reference evidence="6" key="1">
    <citation type="submission" date="2018-06" db="EMBL/GenBank/DDBJ databases">
        <authorList>
            <person name="Zhirakovskaya E."/>
        </authorList>
    </citation>
    <scope>NUCLEOTIDE SEQUENCE</scope>
</reference>
<dbReference type="InterPro" id="IPR010930">
    <property type="entry name" value="Flg_bb/hook_C_dom"/>
</dbReference>
<keyword evidence="6" id="KW-0969">Cilium</keyword>
<gene>
    <name evidence="6" type="ORF">MNBD_GAMMA10-2411</name>
</gene>
<dbReference type="InterPro" id="IPR001444">
    <property type="entry name" value="Flag_bb_rod_N"/>
</dbReference>
<keyword evidence="6" id="KW-0966">Cell projection</keyword>
<comment type="subunit">
    <text evidence="3">The basal body constitutes a major portion of the flagellar organelle and consists of four rings (L,P,S, and M) mounted on a central rod. The rod consists of about 26 subunits of FlgG in the distal portion, and FlgB, FlgC and FlgF are thought to build up the proximal portion of the rod with about 6 subunits each.</text>
</comment>
<comment type="similarity">
    <text evidence="1">Belongs to the flagella basal body rod proteins family.</text>
</comment>
<keyword evidence="6" id="KW-0282">Flagellum</keyword>